<feature type="domain" description="Zinc finger CGNR" evidence="1">
    <location>
        <begin position="158"/>
        <end position="200"/>
    </location>
</feature>
<dbReference type="PANTHER" id="PTHR35525:SF3">
    <property type="entry name" value="BLL6575 PROTEIN"/>
    <property type="match status" value="1"/>
</dbReference>
<protein>
    <submittedName>
        <fullName evidence="2">CGNR zinc finger domain-containing protein</fullName>
    </submittedName>
</protein>
<dbReference type="InterPro" id="IPR021005">
    <property type="entry name" value="Znf_CGNR"/>
</dbReference>
<organism evidence="2 3">
    <name type="scientific">Kitasatospora terrestris</name>
    <dbReference type="NCBI Taxonomy" id="258051"/>
    <lineage>
        <taxon>Bacteria</taxon>
        <taxon>Bacillati</taxon>
        <taxon>Actinomycetota</taxon>
        <taxon>Actinomycetes</taxon>
        <taxon>Kitasatosporales</taxon>
        <taxon>Streptomycetaceae</taxon>
        <taxon>Kitasatospora</taxon>
    </lineage>
</organism>
<dbReference type="SUPFAM" id="SSF160904">
    <property type="entry name" value="Jann2411-like"/>
    <property type="match status" value="1"/>
</dbReference>
<evidence type="ECO:0000313" key="2">
    <source>
        <dbReference type="EMBL" id="GAA4836006.1"/>
    </source>
</evidence>
<reference evidence="3" key="1">
    <citation type="journal article" date="2019" name="Int. J. Syst. Evol. Microbiol.">
        <title>The Global Catalogue of Microorganisms (GCM) 10K type strain sequencing project: providing services to taxonomists for standard genome sequencing and annotation.</title>
        <authorList>
            <consortium name="The Broad Institute Genomics Platform"/>
            <consortium name="The Broad Institute Genome Sequencing Center for Infectious Disease"/>
            <person name="Wu L."/>
            <person name="Ma J."/>
        </authorList>
    </citation>
    <scope>NUCLEOTIDE SEQUENCE [LARGE SCALE GENOMIC DNA]</scope>
    <source>
        <strain evidence="3">JCM 13006</strain>
    </source>
</reference>
<evidence type="ECO:0000313" key="3">
    <source>
        <dbReference type="Proteomes" id="UP001501752"/>
    </source>
</evidence>
<gene>
    <name evidence="2" type="ORF">GCM10023235_08550</name>
</gene>
<dbReference type="Pfam" id="PF07336">
    <property type="entry name" value="ABATE"/>
    <property type="match status" value="1"/>
</dbReference>
<dbReference type="Proteomes" id="UP001501752">
    <property type="component" value="Unassembled WGS sequence"/>
</dbReference>
<dbReference type="Gene3D" id="1.10.3300.10">
    <property type="entry name" value="Jann2411-like domain"/>
    <property type="match status" value="1"/>
</dbReference>
<accession>A0ABP9DFH1</accession>
<proteinExistence type="predicted"/>
<evidence type="ECO:0000259" key="1">
    <source>
        <dbReference type="Pfam" id="PF11706"/>
    </source>
</evidence>
<dbReference type="InterPro" id="IPR023286">
    <property type="entry name" value="ABATE_dom_sf"/>
</dbReference>
<dbReference type="EMBL" id="BAABIS010000001">
    <property type="protein sequence ID" value="GAA4836006.1"/>
    <property type="molecule type" value="Genomic_DNA"/>
</dbReference>
<name>A0ABP9DFH1_9ACTN</name>
<comment type="caution">
    <text evidence="2">The sequence shown here is derived from an EMBL/GenBank/DDBJ whole genome shotgun (WGS) entry which is preliminary data.</text>
</comment>
<dbReference type="PANTHER" id="PTHR35525">
    <property type="entry name" value="BLL6575 PROTEIN"/>
    <property type="match status" value="1"/>
</dbReference>
<sequence>MLLYCGGMVTASAGSPEPSPRAVTPTVETVLAFVNTRADGSGRRELFADGESFGAWLAEHDAFGGETVVTDADAAVARELRDALVTLLLAHSGDEESLGEPLLRAERHLRRVGSLYPLATVVTAGGVQLASPQAGVPRVFGTVLAAVATFAQSGDWGRIKACRNPPCHFGFLDRTRNGGGLYCSTGCGSQVSMRKHRRRQREDAAAQAPEA</sequence>
<dbReference type="InterPro" id="IPR010852">
    <property type="entry name" value="ABATE"/>
</dbReference>
<keyword evidence="3" id="KW-1185">Reference proteome</keyword>
<dbReference type="Pfam" id="PF11706">
    <property type="entry name" value="zf-CGNR"/>
    <property type="match status" value="1"/>
</dbReference>